<evidence type="ECO:0000313" key="12">
    <source>
        <dbReference type="EMBL" id="CAE2275273.1"/>
    </source>
</evidence>
<evidence type="ECO:0000256" key="4">
    <source>
        <dbReference type="ARBA" id="ARBA00022825"/>
    </source>
</evidence>
<dbReference type="InterPro" id="IPR051048">
    <property type="entry name" value="Peptidase_S8/S53_subtilisin"/>
</dbReference>
<protein>
    <recommendedName>
        <fullName evidence="6">subtilisin</fullName>
        <ecNumber evidence="6">3.4.21.62</ecNumber>
    </recommendedName>
</protein>
<dbReference type="PROSITE" id="PS51892">
    <property type="entry name" value="SUBTILASE"/>
    <property type="match status" value="1"/>
</dbReference>
<evidence type="ECO:0000259" key="11">
    <source>
        <dbReference type="Pfam" id="PF00082"/>
    </source>
</evidence>
<feature type="active site" description="Charge relay system" evidence="7">
    <location>
        <position position="831"/>
    </location>
</feature>
<dbReference type="GO" id="GO:0006508">
    <property type="term" value="P:proteolysis"/>
    <property type="evidence" value="ECO:0007669"/>
    <property type="project" value="UniProtKB-KW"/>
</dbReference>
<feature type="active site" description="Charge relay system" evidence="7">
    <location>
        <position position="617"/>
    </location>
</feature>
<evidence type="ECO:0000256" key="5">
    <source>
        <dbReference type="ARBA" id="ARBA00023529"/>
    </source>
</evidence>
<dbReference type="InterPro" id="IPR023827">
    <property type="entry name" value="Peptidase_S8_Asp-AS"/>
</dbReference>
<evidence type="ECO:0000256" key="8">
    <source>
        <dbReference type="RuleBase" id="RU003355"/>
    </source>
</evidence>
<evidence type="ECO:0000256" key="3">
    <source>
        <dbReference type="ARBA" id="ARBA00022801"/>
    </source>
</evidence>
<dbReference type="AlphaFoldDB" id="A0A7S4JVH3"/>
<dbReference type="InterPro" id="IPR036852">
    <property type="entry name" value="Peptidase_S8/S53_dom_sf"/>
</dbReference>
<keyword evidence="4 7" id="KW-0720">Serine protease</keyword>
<dbReference type="PANTHER" id="PTHR43399">
    <property type="entry name" value="SUBTILISIN-RELATED"/>
    <property type="match status" value="1"/>
</dbReference>
<dbReference type="InterPro" id="IPR022398">
    <property type="entry name" value="Peptidase_S8_His-AS"/>
</dbReference>
<dbReference type="CDD" id="cd04842">
    <property type="entry name" value="Peptidases_S8_Kp43_protease"/>
    <property type="match status" value="1"/>
</dbReference>
<evidence type="ECO:0000256" key="1">
    <source>
        <dbReference type="ARBA" id="ARBA00011073"/>
    </source>
</evidence>
<dbReference type="EMBL" id="HBKQ01049929">
    <property type="protein sequence ID" value="CAE2275273.1"/>
    <property type="molecule type" value="Transcribed_RNA"/>
</dbReference>
<organism evidence="12">
    <name type="scientific">Odontella aurita</name>
    <dbReference type="NCBI Taxonomy" id="265563"/>
    <lineage>
        <taxon>Eukaryota</taxon>
        <taxon>Sar</taxon>
        <taxon>Stramenopiles</taxon>
        <taxon>Ochrophyta</taxon>
        <taxon>Bacillariophyta</taxon>
        <taxon>Mediophyceae</taxon>
        <taxon>Biddulphiophycidae</taxon>
        <taxon>Eupodiscales</taxon>
        <taxon>Odontellaceae</taxon>
        <taxon>Odontella</taxon>
    </lineage>
</organism>
<dbReference type="PRINTS" id="PR00723">
    <property type="entry name" value="SUBTILISIN"/>
</dbReference>
<reference evidence="12" key="1">
    <citation type="submission" date="2021-01" db="EMBL/GenBank/DDBJ databases">
        <authorList>
            <person name="Corre E."/>
            <person name="Pelletier E."/>
            <person name="Niang G."/>
            <person name="Scheremetjew M."/>
            <person name="Finn R."/>
            <person name="Kale V."/>
            <person name="Holt S."/>
            <person name="Cochrane G."/>
            <person name="Meng A."/>
            <person name="Brown T."/>
            <person name="Cohen L."/>
        </authorList>
    </citation>
    <scope>NUCLEOTIDE SEQUENCE</scope>
    <source>
        <strain evidence="12">Isolate 1302-5</strain>
    </source>
</reference>
<dbReference type="InterPro" id="IPR015500">
    <property type="entry name" value="Peptidase_S8_subtilisin-rel"/>
</dbReference>
<dbReference type="InterPro" id="IPR023828">
    <property type="entry name" value="Peptidase_S8_Ser-AS"/>
</dbReference>
<dbReference type="InterPro" id="IPR000209">
    <property type="entry name" value="Peptidase_S8/S53_dom"/>
</dbReference>
<evidence type="ECO:0000256" key="7">
    <source>
        <dbReference type="PROSITE-ProRule" id="PRU01240"/>
    </source>
</evidence>
<feature type="domain" description="Peptidase S8/S53" evidence="11">
    <location>
        <begin position="550"/>
        <end position="879"/>
    </location>
</feature>
<dbReference type="PANTHER" id="PTHR43399:SF4">
    <property type="entry name" value="CELL WALL-ASSOCIATED PROTEASE"/>
    <property type="match status" value="1"/>
</dbReference>
<gene>
    <name evidence="12" type="ORF">OAUR00152_LOCUS34436</name>
</gene>
<dbReference type="Pfam" id="PF00082">
    <property type="entry name" value="Peptidase_S8"/>
    <property type="match status" value="1"/>
</dbReference>
<evidence type="ECO:0000256" key="10">
    <source>
        <dbReference type="SAM" id="MobiDB-lite"/>
    </source>
</evidence>
<proteinExistence type="inferred from homology"/>
<evidence type="ECO:0000256" key="2">
    <source>
        <dbReference type="ARBA" id="ARBA00022670"/>
    </source>
</evidence>
<dbReference type="PROSITE" id="PS00137">
    <property type="entry name" value="SUBTILASE_HIS"/>
    <property type="match status" value="1"/>
</dbReference>
<feature type="coiled-coil region" evidence="9">
    <location>
        <begin position="46"/>
        <end position="73"/>
    </location>
</feature>
<feature type="active site" description="Charge relay system" evidence="7">
    <location>
        <position position="559"/>
    </location>
</feature>
<dbReference type="PROSITE" id="PS00138">
    <property type="entry name" value="SUBTILASE_SER"/>
    <property type="match status" value="1"/>
</dbReference>
<feature type="region of interest" description="Disordered" evidence="10">
    <location>
        <begin position="231"/>
        <end position="251"/>
    </location>
</feature>
<name>A0A7S4JVH3_9STRA</name>
<dbReference type="SUPFAM" id="SSF52743">
    <property type="entry name" value="Subtilisin-like"/>
    <property type="match status" value="1"/>
</dbReference>
<comment type="catalytic activity">
    <reaction evidence="5">
        <text>Hydrolysis of proteins with broad specificity for peptide bonds, and a preference for a large uncharged residue in P1. Hydrolyzes peptide amides.</text>
        <dbReference type="EC" id="3.4.21.62"/>
    </reaction>
</comment>
<feature type="compositionally biased region" description="Basic and acidic residues" evidence="10">
    <location>
        <begin position="410"/>
        <end position="435"/>
    </location>
</feature>
<dbReference type="EC" id="3.4.21.62" evidence="6"/>
<sequence>MRFFVATKASSSSLNHRGSRTKKGRWTLVLMASGTAAPLLLTALCAQNISQVMATLEAERRILKDKNDEKKMTTGGEVHQGQGGNRQKVMTMADYALIRPEKMGRLAMCGGIPIELNSILDVDLNFGNGQDEQVGRPHLEDEELWAREIDTMWEEARAAEERSRVDFEGDDGDNARRRGLNRDYLAVVHNVAQGGGPPLFPFLICSGRATSSGIARRARIEYYLNGTNGSNVVNSKDRRDDSSTETPSRSTRPVVALYNSASRSCFMASVTAVEAQGLMSLSSSMQKEGASTGTDKEEIVAIPMTPLMKISDLGRTVDSILEQVHGTGDGEEGLDEEDDVYLGNVQRRDAKTTGDNISSKSKKLSFEVTIEVSPGLAGWEHSNGRALSVSKGIAQYAASRAFPPPSSSRGGDHLSTEEPPGDDRKLRGAEHQSVEHEDDFDEGEAHLKCHGFSASVESVYPPSQAFTVTLTARHNHLRRGESEPAVRCVLSYIAALATHPSVAGISSDGPVHPSNDVGQWIIQGGNADRTEALHDVGSLTLSFFDAGLTGAGQVVGLIDTGLDEDNCYFYDSRGLIERWVYVSNADPASGPADLGRRKVVQYHVHPGATAGDVEGGHGTHVAGALAGRRSSDGDFNEDEIGFGDGIALDAKIAFLDIGRHDGALRIYPDRRLFLPANSIGAKIHSVSWGYRSTGYNSLTAEIDRYLYEDEDALVIVAAGNAGWDKSNNTPRDSSIVMPATAKNALAVGASHSDGPDMAPGERGFEYGAYYSARGPAGTRTKPDVVAPGRRILSANALPGVEGECDDHKLRREDYLFDTSKKNGLRYSSGTSMAAPAVSGAAAQIRQYFMEGYHPLGVKGSGKIFTPSGSLLKAVIVNGAQPLAGVALPKGGVKTILPYDNFQNFGRVDLLTSLPLLGHNRIRASVYDRVPIIQGAFHKYDLVAHTCPGVPFSASLVWADEPGENLINDLDLAIVRRIDNKVYFPNGLSSRDKTNNAERVVLAGPIGRERYRVRVRGTNLNVLEIKYALVVTDCVADAKE</sequence>
<keyword evidence="3 7" id="KW-0378">Hydrolase</keyword>
<dbReference type="Gene3D" id="3.40.50.200">
    <property type="entry name" value="Peptidase S8/S53 domain"/>
    <property type="match status" value="1"/>
</dbReference>
<keyword evidence="9" id="KW-0175">Coiled coil</keyword>
<dbReference type="PROSITE" id="PS00136">
    <property type="entry name" value="SUBTILASE_ASP"/>
    <property type="match status" value="1"/>
</dbReference>
<keyword evidence="2 7" id="KW-0645">Protease</keyword>
<dbReference type="Gene3D" id="2.60.120.380">
    <property type="match status" value="1"/>
</dbReference>
<dbReference type="GO" id="GO:0004252">
    <property type="term" value="F:serine-type endopeptidase activity"/>
    <property type="evidence" value="ECO:0007669"/>
    <property type="project" value="UniProtKB-UniRule"/>
</dbReference>
<accession>A0A7S4JVH3</accession>
<evidence type="ECO:0000256" key="6">
    <source>
        <dbReference type="ARBA" id="ARBA00023619"/>
    </source>
</evidence>
<dbReference type="InterPro" id="IPR034058">
    <property type="entry name" value="TagA/B/C/D_pept_dom"/>
</dbReference>
<dbReference type="InterPro" id="IPR008979">
    <property type="entry name" value="Galactose-bd-like_sf"/>
</dbReference>
<feature type="region of interest" description="Disordered" evidence="10">
    <location>
        <begin position="400"/>
        <end position="443"/>
    </location>
</feature>
<evidence type="ECO:0000256" key="9">
    <source>
        <dbReference type="SAM" id="Coils"/>
    </source>
</evidence>
<comment type="similarity">
    <text evidence="1 7 8">Belongs to the peptidase S8 family.</text>
</comment>
<dbReference type="SUPFAM" id="SSF49785">
    <property type="entry name" value="Galactose-binding domain-like"/>
    <property type="match status" value="1"/>
</dbReference>